<sequence length="300" mass="32819">MKILLIGRQGQVAYELRRTLACLGEVVALDRQTSIRADLADLQSLRDAVNQIQPELIVNAGAYTAVDKAEQDTELAFRVNGEAPGVLAEAARAVDAGLIHYSTDYVFPGDADTAYVETDVVGPLSVYGKSKLAGEEAIRQVGVPHLILRTAWVYGRRGQNFLLTMLRLMRERESLRVVADQYGAPTWSRMIAEATALLVARTTYEGRFEPAESGGTYHLTCGGRTTWHGFAAKIRELGLAQGLLPETCAKLEAIPTSGYPTPAHRPAFSVLSNEKLLDEFELALPDWEDGLALCLEEMRG</sequence>
<keyword evidence="9" id="KW-1185">Reference proteome</keyword>
<dbReference type="Gene3D" id="3.90.25.10">
    <property type="entry name" value="UDP-galactose 4-epimerase, domain 1"/>
    <property type="match status" value="1"/>
</dbReference>
<dbReference type="InterPro" id="IPR005913">
    <property type="entry name" value="dTDP_dehydrorham_reduct"/>
</dbReference>
<reference evidence="8 9" key="1">
    <citation type="submission" date="2016-12" db="EMBL/GenBank/DDBJ databases">
        <authorList>
            <person name="Song W.-J."/>
            <person name="Kurnit D.M."/>
        </authorList>
    </citation>
    <scope>NUCLEOTIDE SEQUENCE [LARGE SCALE GENOMIC DNA]</scope>
    <source>
        <strain evidence="8 9">175</strain>
    </source>
</reference>
<evidence type="ECO:0000313" key="9">
    <source>
        <dbReference type="Proteomes" id="UP000192923"/>
    </source>
</evidence>
<comment type="pathway">
    <text evidence="1 6">Carbohydrate biosynthesis; dTDP-L-rhamnose biosynthesis.</text>
</comment>
<evidence type="ECO:0000256" key="4">
    <source>
        <dbReference type="ARBA" id="ARBA00017099"/>
    </source>
</evidence>
<dbReference type="Proteomes" id="UP000192923">
    <property type="component" value="Unassembled WGS sequence"/>
</dbReference>
<dbReference type="UniPathway" id="UPA00281"/>
<dbReference type="GO" id="GO:0005829">
    <property type="term" value="C:cytosol"/>
    <property type="evidence" value="ECO:0007669"/>
    <property type="project" value="TreeGrafter"/>
</dbReference>
<accession>A0A1Y6D1C3</accession>
<dbReference type="OrthoDB" id="9803892at2"/>
<proteinExistence type="inferred from homology"/>
<feature type="domain" description="RmlD-like substrate binding" evidence="7">
    <location>
        <begin position="1"/>
        <end position="298"/>
    </location>
</feature>
<keyword evidence="6" id="KW-0521">NADP</keyword>
<dbReference type="NCBIfam" id="TIGR01214">
    <property type="entry name" value="rmlD"/>
    <property type="match status" value="1"/>
</dbReference>
<dbReference type="PANTHER" id="PTHR10491:SF4">
    <property type="entry name" value="METHIONINE ADENOSYLTRANSFERASE 2 SUBUNIT BETA"/>
    <property type="match status" value="1"/>
</dbReference>
<comment type="function">
    <text evidence="6">Catalyzes the reduction of dTDP-6-deoxy-L-lyxo-4-hexulose to yield dTDP-L-rhamnose.</text>
</comment>
<gene>
    <name evidence="8" type="ORF">SAMN02949497_1965</name>
</gene>
<evidence type="ECO:0000256" key="5">
    <source>
        <dbReference type="ARBA" id="ARBA00048200"/>
    </source>
</evidence>
<comment type="cofactor">
    <cofactor evidence="6">
        <name>Mg(2+)</name>
        <dbReference type="ChEBI" id="CHEBI:18420"/>
    </cofactor>
    <text evidence="6">Binds 1 Mg(2+) ion per monomer.</text>
</comment>
<evidence type="ECO:0000313" key="8">
    <source>
        <dbReference type="EMBL" id="SMF94643.1"/>
    </source>
</evidence>
<dbReference type="PANTHER" id="PTHR10491">
    <property type="entry name" value="DTDP-4-DEHYDRORHAMNOSE REDUCTASE"/>
    <property type="match status" value="1"/>
</dbReference>
<dbReference type="SUPFAM" id="SSF51735">
    <property type="entry name" value="NAD(P)-binding Rossmann-fold domains"/>
    <property type="match status" value="1"/>
</dbReference>
<organism evidence="8 9">
    <name type="scientific">Methylomagnum ishizawai</name>
    <dbReference type="NCBI Taxonomy" id="1760988"/>
    <lineage>
        <taxon>Bacteria</taxon>
        <taxon>Pseudomonadati</taxon>
        <taxon>Pseudomonadota</taxon>
        <taxon>Gammaproteobacteria</taxon>
        <taxon>Methylococcales</taxon>
        <taxon>Methylococcaceae</taxon>
        <taxon>Methylomagnum</taxon>
    </lineage>
</organism>
<dbReference type="InterPro" id="IPR029903">
    <property type="entry name" value="RmlD-like-bd"/>
</dbReference>
<dbReference type="GO" id="GO:0019305">
    <property type="term" value="P:dTDP-rhamnose biosynthetic process"/>
    <property type="evidence" value="ECO:0007669"/>
    <property type="project" value="UniProtKB-UniPathway"/>
</dbReference>
<evidence type="ECO:0000259" key="7">
    <source>
        <dbReference type="Pfam" id="PF04321"/>
    </source>
</evidence>
<dbReference type="GO" id="GO:0008831">
    <property type="term" value="F:dTDP-4-dehydrorhamnose reductase activity"/>
    <property type="evidence" value="ECO:0007669"/>
    <property type="project" value="UniProtKB-EC"/>
</dbReference>
<comment type="similarity">
    <text evidence="2 6">Belongs to the dTDP-4-dehydrorhamnose reductase family.</text>
</comment>
<dbReference type="GO" id="GO:0009243">
    <property type="term" value="P:O antigen biosynthetic process"/>
    <property type="evidence" value="ECO:0007669"/>
    <property type="project" value="UniProtKB-UniPathway"/>
</dbReference>
<dbReference type="AlphaFoldDB" id="A0A1Y6D1C3"/>
<dbReference type="RefSeq" id="WP_085212196.1">
    <property type="nucleotide sequence ID" value="NZ_FXAM01000001.1"/>
</dbReference>
<comment type="catalytic activity">
    <reaction evidence="5 6">
        <text>dTDP-beta-L-rhamnose + NADP(+) = dTDP-4-dehydro-beta-L-rhamnose + NADPH + H(+)</text>
        <dbReference type="Rhea" id="RHEA:21796"/>
        <dbReference type="ChEBI" id="CHEBI:15378"/>
        <dbReference type="ChEBI" id="CHEBI:57510"/>
        <dbReference type="ChEBI" id="CHEBI:57783"/>
        <dbReference type="ChEBI" id="CHEBI:58349"/>
        <dbReference type="ChEBI" id="CHEBI:62830"/>
        <dbReference type="EC" id="1.1.1.133"/>
    </reaction>
</comment>
<evidence type="ECO:0000256" key="1">
    <source>
        <dbReference type="ARBA" id="ARBA00004781"/>
    </source>
</evidence>
<evidence type="ECO:0000256" key="6">
    <source>
        <dbReference type="RuleBase" id="RU364082"/>
    </source>
</evidence>
<keyword evidence="6" id="KW-0560">Oxidoreductase</keyword>
<evidence type="ECO:0000256" key="2">
    <source>
        <dbReference type="ARBA" id="ARBA00010944"/>
    </source>
</evidence>
<dbReference type="InterPro" id="IPR036291">
    <property type="entry name" value="NAD(P)-bd_dom_sf"/>
</dbReference>
<dbReference type="Gene3D" id="3.40.50.720">
    <property type="entry name" value="NAD(P)-binding Rossmann-like Domain"/>
    <property type="match status" value="1"/>
</dbReference>
<dbReference type="EMBL" id="FXAM01000001">
    <property type="protein sequence ID" value="SMF94643.1"/>
    <property type="molecule type" value="Genomic_DNA"/>
</dbReference>
<dbReference type="UniPathway" id="UPA00124"/>
<protein>
    <recommendedName>
        <fullName evidence="4 6">dTDP-4-dehydrorhamnose reductase</fullName>
        <ecNumber evidence="3 6">1.1.1.133</ecNumber>
    </recommendedName>
</protein>
<dbReference type="CDD" id="cd05254">
    <property type="entry name" value="dTDP_HR_like_SDR_e"/>
    <property type="match status" value="1"/>
</dbReference>
<dbReference type="EC" id="1.1.1.133" evidence="3 6"/>
<dbReference type="Pfam" id="PF04321">
    <property type="entry name" value="RmlD_sub_bind"/>
    <property type="match status" value="1"/>
</dbReference>
<dbReference type="STRING" id="1760988.SAMN02949497_1965"/>
<evidence type="ECO:0000256" key="3">
    <source>
        <dbReference type="ARBA" id="ARBA00012929"/>
    </source>
</evidence>
<name>A0A1Y6D1C3_9GAMM</name>